<feature type="compositionally biased region" description="Pro residues" evidence="5">
    <location>
        <begin position="112"/>
        <end position="121"/>
    </location>
</feature>
<evidence type="ECO:0000313" key="7">
    <source>
        <dbReference type="EMBL" id="UNI21648.1"/>
    </source>
</evidence>
<comment type="similarity">
    <text evidence="1">Belongs to the FAD-dependent oxidoreductase family.</text>
</comment>
<protein>
    <recommendedName>
        <fullName evidence="6">FAD/NAD(P)-binding domain-containing protein</fullName>
    </recommendedName>
</protein>
<feature type="region of interest" description="Disordered" evidence="5">
    <location>
        <begin position="1"/>
        <end position="27"/>
    </location>
</feature>
<evidence type="ECO:0000256" key="3">
    <source>
        <dbReference type="ARBA" id="ARBA00022827"/>
    </source>
</evidence>
<accession>A0A9Q8VDG7</accession>
<evidence type="ECO:0000259" key="6">
    <source>
        <dbReference type="Pfam" id="PF07992"/>
    </source>
</evidence>
<feature type="compositionally biased region" description="Acidic residues" evidence="5">
    <location>
        <begin position="238"/>
        <end position="254"/>
    </location>
</feature>
<evidence type="ECO:0000256" key="5">
    <source>
        <dbReference type="SAM" id="MobiDB-lite"/>
    </source>
</evidence>
<dbReference type="GO" id="GO:0050660">
    <property type="term" value="F:flavin adenine dinucleotide binding"/>
    <property type="evidence" value="ECO:0007669"/>
    <property type="project" value="TreeGrafter"/>
</dbReference>
<organism evidence="7 8">
    <name type="scientific">Purpureocillium takamizusanense</name>
    <dbReference type="NCBI Taxonomy" id="2060973"/>
    <lineage>
        <taxon>Eukaryota</taxon>
        <taxon>Fungi</taxon>
        <taxon>Dikarya</taxon>
        <taxon>Ascomycota</taxon>
        <taxon>Pezizomycotina</taxon>
        <taxon>Sordariomycetes</taxon>
        <taxon>Hypocreomycetidae</taxon>
        <taxon>Hypocreales</taxon>
        <taxon>Ophiocordycipitaceae</taxon>
        <taxon>Purpureocillium</taxon>
    </lineage>
</organism>
<dbReference type="RefSeq" id="XP_047845129.1">
    <property type="nucleotide sequence ID" value="XM_047989130.1"/>
</dbReference>
<dbReference type="Pfam" id="PF07992">
    <property type="entry name" value="Pyr_redox_2"/>
    <property type="match status" value="1"/>
</dbReference>
<dbReference type="EMBL" id="CP086360">
    <property type="protein sequence ID" value="UNI21648.1"/>
    <property type="molecule type" value="Genomic_DNA"/>
</dbReference>
<keyword evidence="3" id="KW-0274">FAD</keyword>
<feature type="domain" description="FAD/NAD(P)-binding" evidence="6">
    <location>
        <begin position="153"/>
        <end position="506"/>
    </location>
</feature>
<dbReference type="PRINTS" id="PR00368">
    <property type="entry name" value="FADPNR"/>
</dbReference>
<keyword evidence="4" id="KW-0560">Oxidoreductase</keyword>
<dbReference type="GO" id="GO:0005737">
    <property type="term" value="C:cytoplasm"/>
    <property type="evidence" value="ECO:0007669"/>
    <property type="project" value="TreeGrafter"/>
</dbReference>
<feature type="region of interest" description="Disordered" evidence="5">
    <location>
        <begin position="209"/>
        <end position="254"/>
    </location>
</feature>
<keyword evidence="2" id="KW-0285">Flavoprotein</keyword>
<dbReference type="InterPro" id="IPR036188">
    <property type="entry name" value="FAD/NAD-bd_sf"/>
</dbReference>
<dbReference type="PRINTS" id="PR00411">
    <property type="entry name" value="PNDRDTASEI"/>
</dbReference>
<dbReference type="GeneID" id="72069569"/>
<dbReference type="Gene3D" id="3.50.50.100">
    <property type="match status" value="2"/>
</dbReference>
<evidence type="ECO:0000256" key="4">
    <source>
        <dbReference type="ARBA" id="ARBA00023002"/>
    </source>
</evidence>
<evidence type="ECO:0000256" key="2">
    <source>
        <dbReference type="ARBA" id="ARBA00022630"/>
    </source>
</evidence>
<dbReference type="KEGG" id="ptkz:JDV02_007621"/>
<name>A0A9Q8VDG7_9HYPO</name>
<feature type="region of interest" description="Disordered" evidence="5">
    <location>
        <begin position="110"/>
        <end position="136"/>
    </location>
</feature>
<dbReference type="OrthoDB" id="202203at2759"/>
<dbReference type="PANTHER" id="PTHR43735:SF3">
    <property type="entry name" value="FERROPTOSIS SUPPRESSOR PROTEIN 1"/>
    <property type="match status" value="1"/>
</dbReference>
<sequence>MIAHLSSSGCRRRHRPPARAATRARARARLVTPTSRVPWLYVAGRGTVPLLARRCCCCCCQYCHRGAHQQRRARPPDAQRLRPSPHFHITLRLVYYMTRRGATTHAFASLLCPPPPPPPPSQSSRSNQEKKKNQYQHRASIMSMFPAVHELDKKVVVVGGSLGGLAVTHRLLKQARRRHPEMRVVLVSQNSHFYWNIASVRAVVPGALRRRRRRRRSQQQQQQSGGGGGSSGGGGDGGDGDGDGDDGDGIDVDDVDDILHPIEPELIHRYPRGSVEFVTGRAIRLDAADKTVSVETPTYGIRLVHYTHLVLATGASAAVAGMPWKASGSYEDLLGDMRATARLVARARHVTVAGGGPTGVELAAEIKAAYGPRKAVLLLHSAPRLLSSNNDGGGGDDDDDNHRTAATTVADQAERELRALGVELHKGARATNVNREARDDGTIVVTLSDGGSFETDAYLPTTGLIPNTRWIPKALLTDRGYLDVDDCMRVRGVDSVWAVGDVVSKPDAGLLNTEAHAACVAKNVELSFSNKAQVPVKLPTTDVFLCTIGPDRGVGRYGSIPLPSFVVWALKSRTLATERTAKYVKGSMW</sequence>
<reference evidence="7" key="1">
    <citation type="submission" date="2021-11" db="EMBL/GenBank/DDBJ databases">
        <title>Purpureocillium_takamizusanense_genome.</title>
        <authorList>
            <person name="Nguyen N.-H."/>
        </authorList>
    </citation>
    <scope>NUCLEOTIDE SEQUENCE</scope>
    <source>
        <strain evidence="7">PT3</strain>
    </source>
</reference>
<gene>
    <name evidence="7" type="ORF">JDV02_007621</name>
</gene>
<dbReference type="PANTHER" id="PTHR43735">
    <property type="entry name" value="APOPTOSIS-INDUCING FACTOR 1"/>
    <property type="match status" value="1"/>
</dbReference>
<dbReference type="AlphaFoldDB" id="A0A9Q8VDG7"/>
<dbReference type="GO" id="GO:0004174">
    <property type="term" value="F:electron-transferring-flavoprotein dehydrogenase activity"/>
    <property type="evidence" value="ECO:0007669"/>
    <property type="project" value="TreeGrafter"/>
</dbReference>
<feature type="compositionally biased region" description="Basic residues" evidence="5">
    <location>
        <begin position="10"/>
        <end position="27"/>
    </location>
</feature>
<dbReference type="InterPro" id="IPR023753">
    <property type="entry name" value="FAD/NAD-binding_dom"/>
</dbReference>
<feature type="compositionally biased region" description="Gly residues" evidence="5">
    <location>
        <begin position="224"/>
        <end position="237"/>
    </location>
</feature>
<dbReference type="SUPFAM" id="SSF51905">
    <property type="entry name" value="FAD/NAD(P)-binding domain"/>
    <property type="match status" value="1"/>
</dbReference>
<proteinExistence type="inferred from homology"/>
<dbReference type="Proteomes" id="UP000829364">
    <property type="component" value="Chromosome 7"/>
</dbReference>
<evidence type="ECO:0000256" key="1">
    <source>
        <dbReference type="ARBA" id="ARBA00006442"/>
    </source>
</evidence>
<keyword evidence="8" id="KW-1185">Reference proteome</keyword>
<evidence type="ECO:0000313" key="8">
    <source>
        <dbReference type="Proteomes" id="UP000829364"/>
    </source>
</evidence>